<sequence>MECLEITDERDRPLMVMPIAQARRQPVRHRVVLVMLYDAEGRIYLQKRAANKRLYPGRWDLSATGHVLAGESREDAALRELREELGIAAGRLIRRAEIPATEATDFAHVTLFVVGPVGEAPQPNPDEVADGMFVDADELDALLEHFRDMLTPALIWAAERGDVFRDMPCPVYADEPKLSEQS</sequence>
<dbReference type="PANTHER" id="PTHR10885">
    <property type="entry name" value="ISOPENTENYL-DIPHOSPHATE DELTA-ISOMERASE"/>
    <property type="match status" value="1"/>
</dbReference>
<dbReference type="PANTHER" id="PTHR10885:SF0">
    <property type="entry name" value="ISOPENTENYL-DIPHOSPHATE DELTA-ISOMERASE"/>
    <property type="match status" value="1"/>
</dbReference>
<accession>A0ABS0J2B8</accession>
<dbReference type="EMBL" id="VRYY01000132">
    <property type="protein sequence ID" value="MBG3876573.1"/>
    <property type="molecule type" value="Genomic_DNA"/>
</dbReference>
<keyword evidence="4" id="KW-1185">Reference proteome</keyword>
<dbReference type="Gene3D" id="3.90.79.10">
    <property type="entry name" value="Nucleoside Triphosphate Pyrophosphohydrolase"/>
    <property type="match status" value="1"/>
</dbReference>
<dbReference type="InterPro" id="IPR015797">
    <property type="entry name" value="NUDIX_hydrolase-like_dom_sf"/>
</dbReference>
<comment type="caution">
    <text evidence="3">The sequence shown here is derived from an EMBL/GenBank/DDBJ whole genome shotgun (WGS) entry which is preliminary data.</text>
</comment>
<organism evidence="3 4">
    <name type="scientific">Nitratidesulfovibrio oxamicus</name>
    <dbReference type="NCBI Taxonomy" id="32016"/>
    <lineage>
        <taxon>Bacteria</taxon>
        <taxon>Pseudomonadati</taxon>
        <taxon>Thermodesulfobacteriota</taxon>
        <taxon>Desulfovibrionia</taxon>
        <taxon>Desulfovibrionales</taxon>
        <taxon>Desulfovibrionaceae</taxon>
        <taxon>Nitratidesulfovibrio</taxon>
    </lineage>
</organism>
<feature type="domain" description="Nudix hydrolase" evidence="2">
    <location>
        <begin position="27"/>
        <end position="156"/>
    </location>
</feature>
<proteinExistence type="predicted"/>
<dbReference type="SUPFAM" id="SSF55811">
    <property type="entry name" value="Nudix"/>
    <property type="match status" value="1"/>
</dbReference>
<dbReference type="PROSITE" id="PS00893">
    <property type="entry name" value="NUDIX_BOX"/>
    <property type="match status" value="1"/>
</dbReference>
<dbReference type="InterPro" id="IPR020084">
    <property type="entry name" value="NUDIX_hydrolase_CS"/>
</dbReference>
<keyword evidence="1" id="KW-0378">Hydrolase</keyword>
<dbReference type="Proteomes" id="UP001194469">
    <property type="component" value="Unassembled WGS sequence"/>
</dbReference>
<gene>
    <name evidence="3" type="ORF">FVW20_05930</name>
</gene>
<dbReference type="PROSITE" id="PS51462">
    <property type="entry name" value="NUDIX"/>
    <property type="match status" value="1"/>
</dbReference>
<dbReference type="Pfam" id="PF00293">
    <property type="entry name" value="NUDIX"/>
    <property type="match status" value="1"/>
</dbReference>
<reference evidence="3 4" key="1">
    <citation type="submission" date="2019-08" db="EMBL/GenBank/DDBJ databases">
        <authorList>
            <person name="Luo N."/>
        </authorList>
    </citation>
    <scope>NUCLEOTIDE SEQUENCE [LARGE SCALE GENOMIC DNA]</scope>
    <source>
        <strain evidence="3 4">NCIMB 9442</strain>
    </source>
</reference>
<evidence type="ECO:0000313" key="3">
    <source>
        <dbReference type="EMBL" id="MBG3876573.1"/>
    </source>
</evidence>
<evidence type="ECO:0000259" key="2">
    <source>
        <dbReference type="PROSITE" id="PS51462"/>
    </source>
</evidence>
<protein>
    <submittedName>
        <fullName evidence="3">NUDIX domain-containing protein</fullName>
    </submittedName>
</protein>
<dbReference type="CDD" id="cd04692">
    <property type="entry name" value="NUDIX_Hydrolase"/>
    <property type="match status" value="1"/>
</dbReference>
<dbReference type="InterPro" id="IPR000086">
    <property type="entry name" value="NUDIX_hydrolase_dom"/>
</dbReference>
<evidence type="ECO:0000256" key="1">
    <source>
        <dbReference type="ARBA" id="ARBA00022801"/>
    </source>
</evidence>
<name>A0ABS0J2B8_9BACT</name>
<evidence type="ECO:0000313" key="4">
    <source>
        <dbReference type="Proteomes" id="UP001194469"/>
    </source>
</evidence>